<gene>
    <name evidence="1" type="ORF">Amon02_000542100</name>
</gene>
<dbReference type="EMBL" id="BSXS01003977">
    <property type="protein sequence ID" value="GME82272.1"/>
    <property type="molecule type" value="Genomic_DNA"/>
</dbReference>
<reference evidence="1" key="1">
    <citation type="submission" date="2023-04" db="EMBL/GenBank/DDBJ databases">
        <title>Ambrosiozyma monospora NBRC 10751.</title>
        <authorList>
            <person name="Ichikawa N."/>
            <person name="Sato H."/>
            <person name="Tonouchi N."/>
        </authorList>
    </citation>
    <scope>NUCLEOTIDE SEQUENCE</scope>
    <source>
        <strain evidence="1">NBRC 10751</strain>
    </source>
</reference>
<evidence type="ECO:0000313" key="2">
    <source>
        <dbReference type="Proteomes" id="UP001165064"/>
    </source>
</evidence>
<dbReference type="Proteomes" id="UP001165064">
    <property type="component" value="Unassembled WGS sequence"/>
</dbReference>
<accession>A0ACB5T5U6</accession>
<organism evidence="1 2">
    <name type="scientific">Ambrosiozyma monospora</name>
    <name type="common">Yeast</name>
    <name type="synonym">Endomycopsis monosporus</name>
    <dbReference type="NCBI Taxonomy" id="43982"/>
    <lineage>
        <taxon>Eukaryota</taxon>
        <taxon>Fungi</taxon>
        <taxon>Dikarya</taxon>
        <taxon>Ascomycota</taxon>
        <taxon>Saccharomycotina</taxon>
        <taxon>Pichiomycetes</taxon>
        <taxon>Pichiales</taxon>
        <taxon>Pichiaceae</taxon>
        <taxon>Ambrosiozyma</taxon>
    </lineage>
</organism>
<comment type="caution">
    <text evidence="1">The sequence shown here is derived from an EMBL/GenBank/DDBJ whole genome shotgun (WGS) entry which is preliminary data.</text>
</comment>
<proteinExistence type="predicted"/>
<keyword evidence="2" id="KW-1185">Reference proteome</keyword>
<protein>
    <submittedName>
        <fullName evidence="1">Unnamed protein product</fullName>
    </submittedName>
</protein>
<evidence type="ECO:0000313" key="1">
    <source>
        <dbReference type="EMBL" id="GME82272.1"/>
    </source>
</evidence>
<sequence length="415" mass="47059">MTDVNEDDEFVSAQEDDFEEKTADVSKSLRRGKSKVVADESDDDDDPKFTGNETNKGLKIGSAHDRTFISRGNTLGVFRNNEENDIEFYTAIQNISSSKNKNLKVNPDKMMLQKGDSVMIVQDNKDLNTLFRLDLERGQIVEDWKMEKDGTTLPVVNYTTNEKFGDRTDEQTFLGISNQSLFKVDPRLTNKVVDSEFKHYKTKTNFTQVATTEDGYIAASTATGEIKLYDKLGKIAKTMLPAMGDNFVGLTTSNTGRFVLATCKNYLLLIDVQIKRGSNRWKLGYEKSFAKDSKPLPKKLALKPEHLAFVRTHCGSSWSFTQANFNVTMNSKNKNPTSIITSVGPFAITWNLRKALRNEPDSYRIRRYNDNVLVGDFTYSNANRMVLTLPNDVTMVSTRQFKKADQTFETVKTYK</sequence>
<name>A0ACB5T5U6_AMBMO</name>